<reference evidence="4" key="2">
    <citation type="submission" date="2017-02" db="EMBL/GenBank/DDBJ databases">
        <title>Sunflower complete genome.</title>
        <authorList>
            <person name="Langlade N."/>
            <person name="Munos S."/>
        </authorList>
    </citation>
    <scope>NUCLEOTIDE SEQUENCE [LARGE SCALE GENOMIC DNA]</scope>
    <source>
        <tissue evidence="4">Leaves</tissue>
    </source>
</reference>
<dbReference type="InterPro" id="IPR036770">
    <property type="entry name" value="Ankyrin_rpt-contain_sf"/>
</dbReference>
<dbReference type="AlphaFoldDB" id="A0A251SGB1"/>
<dbReference type="Proteomes" id="UP000215914">
    <property type="component" value="Chromosome 14"/>
</dbReference>
<name>A0A251SGB1_HELAN</name>
<keyword evidence="5" id="KW-1185">Reference proteome</keyword>
<dbReference type="PANTHER" id="PTHR24177">
    <property type="entry name" value="CASKIN"/>
    <property type="match status" value="1"/>
</dbReference>
<evidence type="ECO:0000313" key="5">
    <source>
        <dbReference type="Proteomes" id="UP000215914"/>
    </source>
</evidence>
<gene>
    <name evidence="4" type="ORF">HannXRQ_Chr14g0433251</name>
    <name evidence="3" type="ORF">HanXRQr2_Chr14g0626961</name>
</gene>
<accession>A0A251SGB1</accession>
<reference evidence="3" key="3">
    <citation type="submission" date="2020-06" db="EMBL/GenBank/DDBJ databases">
        <title>Helianthus annuus Genome sequencing and assembly Release 2.</title>
        <authorList>
            <person name="Gouzy J."/>
            <person name="Langlade N."/>
            <person name="Munos S."/>
        </authorList>
    </citation>
    <scope>NUCLEOTIDE SEQUENCE</scope>
    <source>
        <tissue evidence="3">Leaves</tissue>
    </source>
</reference>
<dbReference type="InterPro" id="IPR026961">
    <property type="entry name" value="PGG_dom"/>
</dbReference>
<dbReference type="PANTHER" id="PTHR24177:SF480">
    <property type="entry name" value="PGG DOMAIN-CONTAINING PROTEIN"/>
    <property type="match status" value="1"/>
</dbReference>
<sequence>MALTEAEDLRVSSEVYEALTRGEEAKVIEICAGIPKGPLHTPTIHDDTVLSLATNLKKNDLALQLLDMVPMCDSHKLTWQNSGGHTMLHETGLNNKTVEAAAEMLARAPMLLGMTNRLGETALFTAASNGKTKIFNLLHRQVCRTTQGPDLKTFLQRDDKSTILHRAILSRNYFLAHEIASKHPHLMNEKDGDEMTPLQLLSCSPPVFGPKTFFKCMIYKLIDVDFEDTNKIFPWLKKLKKEKHRCEWALKLVKVLVKADMSWQMTESWIKKGRSTVHLYGRRKSIAENEQMTGDMYKPDTPLLLATIHGCTEIVEEIVKVYPQAIEHIDHEGRNILSLAILHRRIEIIDLVDRLNIQKTRVRRNIDNYGNTLLHLVGEKVDNPTEDLKGPALVLQEDALLFKRVKETCITLDTMRLNSKGKTAEQVFFESNNKLRAEAKEWMSENAKNCSIVAVLIATVAFAAAYTVPGGPDSKTGHPVLKNQPLFLIFTIADAISLSSSLTSVIIFLNIVTSSFHFKDFEKSLFQKLHLGLTLLIISVAMMMVAFAATLILTISSGRKWTDITLYSVSFFPVLIFVFTYIKFYKQLGGAIYHAFKQMAEATLSHYHNPRLEGWCYNRHSRRQTVGSV</sequence>
<dbReference type="EMBL" id="CM007903">
    <property type="protein sequence ID" value="OTF97315.1"/>
    <property type="molecule type" value="Genomic_DNA"/>
</dbReference>
<dbReference type="InParanoid" id="A0A251SGB1"/>
<feature type="domain" description="PGG" evidence="2">
    <location>
        <begin position="440"/>
        <end position="553"/>
    </location>
</feature>
<protein>
    <submittedName>
        <fullName evidence="3">Ankyrin repeat-containing domain, PGG domain, ankyrin repeat-containing domain superfamily</fullName>
    </submittedName>
    <submittedName>
        <fullName evidence="4">Putative ankyrin repeat-containing domain, PGG domain protein</fullName>
    </submittedName>
</protein>
<dbReference type="OrthoDB" id="1923662at2759"/>
<organism evidence="4 5">
    <name type="scientific">Helianthus annuus</name>
    <name type="common">Common sunflower</name>
    <dbReference type="NCBI Taxonomy" id="4232"/>
    <lineage>
        <taxon>Eukaryota</taxon>
        <taxon>Viridiplantae</taxon>
        <taxon>Streptophyta</taxon>
        <taxon>Embryophyta</taxon>
        <taxon>Tracheophyta</taxon>
        <taxon>Spermatophyta</taxon>
        <taxon>Magnoliopsida</taxon>
        <taxon>eudicotyledons</taxon>
        <taxon>Gunneridae</taxon>
        <taxon>Pentapetalae</taxon>
        <taxon>asterids</taxon>
        <taxon>campanulids</taxon>
        <taxon>Asterales</taxon>
        <taxon>Asteraceae</taxon>
        <taxon>Asteroideae</taxon>
        <taxon>Heliantheae alliance</taxon>
        <taxon>Heliantheae</taxon>
        <taxon>Helianthus</taxon>
    </lineage>
</organism>
<feature type="transmembrane region" description="Helical" evidence="1">
    <location>
        <begin position="564"/>
        <end position="582"/>
    </location>
</feature>
<feature type="transmembrane region" description="Helical" evidence="1">
    <location>
        <begin position="488"/>
        <end position="512"/>
    </location>
</feature>
<dbReference type="STRING" id="4232.A0A251SGB1"/>
<reference evidence="3 5" key="1">
    <citation type="journal article" date="2017" name="Nature">
        <title>The sunflower genome provides insights into oil metabolism, flowering and Asterid evolution.</title>
        <authorList>
            <person name="Badouin H."/>
            <person name="Gouzy J."/>
            <person name="Grassa C.J."/>
            <person name="Murat F."/>
            <person name="Staton S.E."/>
            <person name="Cottret L."/>
            <person name="Lelandais-Briere C."/>
            <person name="Owens G.L."/>
            <person name="Carrere S."/>
            <person name="Mayjonade B."/>
            <person name="Legrand L."/>
            <person name="Gill N."/>
            <person name="Kane N.C."/>
            <person name="Bowers J.E."/>
            <person name="Hubner S."/>
            <person name="Bellec A."/>
            <person name="Berard A."/>
            <person name="Berges H."/>
            <person name="Blanchet N."/>
            <person name="Boniface M.C."/>
            <person name="Brunel D."/>
            <person name="Catrice O."/>
            <person name="Chaidir N."/>
            <person name="Claudel C."/>
            <person name="Donnadieu C."/>
            <person name="Faraut T."/>
            <person name="Fievet G."/>
            <person name="Helmstetter N."/>
            <person name="King M."/>
            <person name="Knapp S.J."/>
            <person name="Lai Z."/>
            <person name="Le Paslier M.C."/>
            <person name="Lippi Y."/>
            <person name="Lorenzon L."/>
            <person name="Mandel J.R."/>
            <person name="Marage G."/>
            <person name="Marchand G."/>
            <person name="Marquand E."/>
            <person name="Bret-Mestries E."/>
            <person name="Morien E."/>
            <person name="Nambeesan S."/>
            <person name="Nguyen T."/>
            <person name="Pegot-Espagnet P."/>
            <person name="Pouilly N."/>
            <person name="Raftis F."/>
            <person name="Sallet E."/>
            <person name="Schiex T."/>
            <person name="Thomas J."/>
            <person name="Vandecasteele C."/>
            <person name="Vares D."/>
            <person name="Vear F."/>
            <person name="Vautrin S."/>
            <person name="Crespi M."/>
            <person name="Mangin B."/>
            <person name="Burke J.M."/>
            <person name="Salse J."/>
            <person name="Munos S."/>
            <person name="Vincourt P."/>
            <person name="Rieseberg L.H."/>
            <person name="Langlade N.B."/>
        </authorList>
    </citation>
    <scope>NUCLEOTIDE SEQUENCE [LARGE SCALE GENOMIC DNA]</scope>
    <source>
        <strain evidence="5">cv. SF193</strain>
        <tissue evidence="3">Leaves</tissue>
    </source>
</reference>
<dbReference type="Gene3D" id="1.25.40.20">
    <property type="entry name" value="Ankyrin repeat-containing domain"/>
    <property type="match status" value="2"/>
</dbReference>
<dbReference type="EMBL" id="MNCJ02000329">
    <property type="protein sequence ID" value="KAF5767657.1"/>
    <property type="molecule type" value="Genomic_DNA"/>
</dbReference>
<keyword evidence="1" id="KW-1133">Transmembrane helix</keyword>
<dbReference type="OMA" id="CKETELG"/>
<keyword evidence="1" id="KW-0812">Transmembrane</keyword>
<dbReference type="Pfam" id="PF13962">
    <property type="entry name" value="PGG"/>
    <property type="match status" value="1"/>
</dbReference>
<proteinExistence type="predicted"/>
<dbReference type="SUPFAM" id="SSF48403">
    <property type="entry name" value="Ankyrin repeat"/>
    <property type="match status" value="1"/>
</dbReference>
<feature type="transmembrane region" description="Helical" evidence="1">
    <location>
        <begin position="533"/>
        <end position="558"/>
    </location>
</feature>
<evidence type="ECO:0000313" key="3">
    <source>
        <dbReference type="EMBL" id="KAF5767657.1"/>
    </source>
</evidence>
<evidence type="ECO:0000313" key="4">
    <source>
        <dbReference type="EMBL" id="OTF97315.1"/>
    </source>
</evidence>
<evidence type="ECO:0000256" key="1">
    <source>
        <dbReference type="SAM" id="Phobius"/>
    </source>
</evidence>
<keyword evidence="1" id="KW-0472">Membrane</keyword>
<dbReference type="Gramene" id="mRNA:HanXRQr2_Chr14g0626961">
    <property type="protein sequence ID" value="mRNA:HanXRQr2_Chr14g0626961"/>
    <property type="gene ID" value="HanXRQr2_Chr14g0626961"/>
</dbReference>
<evidence type="ECO:0000259" key="2">
    <source>
        <dbReference type="Pfam" id="PF13962"/>
    </source>
</evidence>
<feature type="transmembrane region" description="Helical" evidence="1">
    <location>
        <begin position="450"/>
        <end position="468"/>
    </location>
</feature>
<dbReference type="GO" id="GO:0016020">
    <property type="term" value="C:membrane"/>
    <property type="evidence" value="ECO:0000318"/>
    <property type="project" value="GO_Central"/>
</dbReference>